<reference evidence="3 4" key="1">
    <citation type="submission" date="2018-01" db="EMBL/GenBank/DDBJ databases">
        <title>Superficieibacter electus gen. nov., sp. nov., an extended-spectrum beta-lactamase possessing member of the Enterobacteriaceae family, isolated from intensive care unit surfaces.</title>
        <authorList>
            <person name="Potter R.F."/>
            <person name="D'Souza A.W."/>
        </authorList>
    </citation>
    <scope>NUCLEOTIDE SEQUENCE [LARGE SCALE GENOMIC DNA]</scope>
    <source>
        <strain evidence="2 4">BP-1</strain>
        <strain evidence="1 3">BP-2</strain>
    </source>
</reference>
<name>A0A2P5GVY8_9ENTR</name>
<evidence type="ECO:0000313" key="1">
    <source>
        <dbReference type="EMBL" id="POP47715.1"/>
    </source>
</evidence>
<dbReference type="AlphaFoldDB" id="A0A2P5GVY8"/>
<dbReference type="Proteomes" id="UP000247005">
    <property type="component" value="Unassembled WGS sequence"/>
</dbReference>
<accession>A0A2P5GVY8</accession>
<evidence type="ECO:0000313" key="3">
    <source>
        <dbReference type="Proteomes" id="UP000237073"/>
    </source>
</evidence>
<evidence type="ECO:0000313" key="4">
    <source>
        <dbReference type="Proteomes" id="UP000247005"/>
    </source>
</evidence>
<comment type="caution">
    <text evidence="2">The sequence shown here is derived from an EMBL/GenBank/DDBJ whole genome shotgun (WGS) entry which is preliminary data.</text>
</comment>
<sequence length="61" mass="6337">MAKTAVVGGIAKLFPLTPALSPSGRERKPLALAPEYMTAISTLWDIATTFPGLSPLPQGEG</sequence>
<keyword evidence="3" id="KW-1185">Reference proteome</keyword>
<dbReference type="EMBL" id="PQGD01000001">
    <property type="protein sequence ID" value="POP50726.1"/>
    <property type="molecule type" value="Genomic_DNA"/>
</dbReference>
<protein>
    <submittedName>
        <fullName evidence="2">Uncharacterized protein</fullName>
    </submittedName>
</protein>
<dbReference type="Proteomes" id="UP000237073">
    <property type="component" value="Unassembled WGS sequence"/>
</dbReference>
<proteinExistence type="predicted"/>
<organism evidence="2 4">
    <name type="scientific">Superficieibacter electus</name>
    <dbReference type="NCBI Taxonomy" id="2022662"/>
    <lineage>
        <taxon>Bacteria</taxon>
        <taxon>Pseudomonadati</taxon>
        <taxon>Pseudomonadota</taxon>
        <taxon>Gammaproteobacteria</taxon>
        <taxon>Enterobacterales</taxon>
        <taxon>Enterobacteriaceae</taxon>
        <taxon>Superficieibacter</taxon>
    </lineage>
</organism>
<dbReference type="EMBL" id="PQGE01000001">
    <property type="protein sequence ID" value="POP47715.1"/>
    <property type="molecule type" value="Genomic_DNA"/>
</dbReference>
<gene>
    <name evidence="2" type="ORF">CHU32_00790</name>
    <name evidence="1" type="ORF">CHU33_00790</name>
</gene>
<dbReference type="RefSeq" id="WP_103674188.1">
    <property type="nucleotide sequence ID" value="NZ_PQGD01000001.1"/>
</dbReference>
<evidence type="ECO:0000313" key="2">
    <source>
        <dbReference type="EMBL" id="POP50726.1"/>
    </source>
</evidence>